<evidence type="ECO:0000259" key="1">
    <source>
        <dbReference type="Pfam" id="PF00144"/>
    </source>
</evidence>
<feature type="domain" description="Beta-lactamase-related" evidence="1">
    <location>
        <begin position="44"/>
        <end position="343"/>
    </location>
</feature>
<gene>
    <name evidence="2" type="ORF">CBM15_06320</name>
</gene>
<comment type="caution">
    <text evidence="2">The sequence shown here is derived from an EMBL/GenBank/DDBJ whole genome shotgun (WGS) entry which is preliminary data.</text>
</comment>
<dbReference type="Proteomes" id="UP000196594">
    <property type="component" value="Unassembled WGS sequence"/>
</dbReference>
<dbReference type="EMBL" id="NHNT01000002">
    <property type="protein sequence ID" value="OUZ40127.1"/>
    <property type="molecule type" value="Genomic_DNA"/>
</dbReference>
<sequence length="363" mass="40878">MLQNASNHIGGILQFLRRVKKVILKNGNDYTNLFEDVRTHVMESADKLGASGGALFIIRNDKVVTESYFGKQSNGKHARNVQVDTQFHIASVRKAYIGFAAAYAIYNDYFSIDDPVQQFVEDSHLFAYEGVTIRHLLTHTHGLKISDDNKLVSEYNPGESWAYRGPSIDLLTMIIQQTTGLSVAEIIKLKVIEPLGFQSTEWIRMSKPHSKIADTIRDADNPFWNETNVVDGSGMNMYVSAKELALWGYIHLTEGKWGGKQIIPREIIQMARSVQTPNVALPIQKNGFLWFVKDTNHSFNQIGDTVPKGSFQLLGYTNVALLVIPEENLVAVRMFNRYGSPEGYDYLSDIRSFGDTVYKCAIN</sequence>
<dbReference type="PANTHER" id="PTHR43283">
    <property type="entry name" value="BETA-LACTAMASE-RELATED"/>
    <property type="match status" value="1"/>
</dbReference>
<name>A0ABX3ZK65_9BACL</name>
<organism evidence="2 3">
    <name type="scientific">Solibacillus kalamii</name>
    <dbReference type="NCBI Taxonomy" id="1748298"/>
    <lineage>
        <taxon>Bacteria</taxon>
        <taxon>Bacillati</taxon>
        <taxon>Bacillota</taxon>
        <taxon>Bacilli</taxon>
        <taxon>Bacillales</taxon>
        <taxon>Caryophanaceae</taxon>
        <taxon>Solibacillus</taxon>
    </lineage>
</organism>
<protein>
    <recommendedName>
        <fullName evidence="1">Beta-lactamase-related domain-containing protein</fullName>
    </recommendedName>
</protein>
<dbReference type="PANTHER" id="PTHR43283:SF7">
    <property type="entry name" value="BETA-LACTAMASE-RELATED DOMAIN-CONTAINING PROTEIN"/>
    <property type="match status" value="1"/>
</dbReference>
<dbReference type="InterPro" id="IPR050789">
    <property type="entry name" value="Diverse_Enzym_Activities"/>
</dbReference>
<dbReference type="InterPro" id="IPR001466">
    <property type="entry name" value="Beta-lactam-related"/>
</dbReference>
<evidence type="ECO:0000313" key="2">
    <source>
        <dbReference type="EMBL" id="OUZ40127.1"/>
    </source>
</evidence>
<dbReference type="Pfam" id="PF00144">
    <property type="entry name" value="Beta-lactamase"/>
    <property type="match status" value="1"/>
</dbReference>
<accession>A0ABX3ZK65</accession>
<dbReference type="Gene3D" id="3.40.710.10">
    <property type="entry name" value="DD-peptidase/beta-lactamase superfamily"/>
    <property type="match status" value="1"/>
</dbReference>
<keyword evidence="3" id="KW-1185">Reference proteome</keyword>
<dbReference type="InterPro" id="IPR012338">
    <property type="entry name" value="Beta-lactam/transpept-like"/>
</dbReference>
<reference evidence="2 3" key="1">
    <citation type="journal article" date="2017" name="Int. J. Syst. Evol. Microbiol.">
        <title>Solibacillus kalamii sp. nov., isolated from a high-efficiency particulate arrestance filter system used in the International Space Station.</title>
        <authorList>
            <person name="Checinska Sielaff A."/>
            <person name="Kumar R.M."/>
            <person name="Pal D."/>
            <person name="Mayilraj S."/>
            <person name="Venkateswaran K."/>
        </authorList>
    </citation>
    <scope>NUCLEOTIDE SEQUENCE [LARGE SCALE GENOMIC DNA]</scope>
    <source>
        <strain evidence="2 3">ISSFR-015</strain>
    </source>
</reference>
<dbReference type="SUPFAM" id="SSF56601">
    <property type="entry name" value="beta-lactamase/transpeptidase-like"/>
    <property type="match status" value="1"/>
</dbReference>
<proteinExistence type="predicted"/>
<evidence type="ECO:0000313" key="3">
    <source>
        <dbReference type="Proteomes" id="UP000196594"/>
    </source>
</evidence>